<dbReference type="OrthoDB" id="185675at2"/>
<accession>I0BB22</accession>
<feature type="region of interest" description="Disordered" evidence="1">
    <location>
        <begin position="419"/>
        <end position="444"/>
    </location>
</feature>
<reference evidence="3 4" key="1">
    <citation type="submission" date="2013-06" db="EMBL/GenBank/DDBJ databases">
        <title>Complete genome sequence of Paenibacillus mucilaginosus K02.</title>
        <authorList>
            <person name="Xiao B."/>
            <person name="Sun L."/>
            <person name="Xiao L."/>
            <person name="Lian B."/>
        </authorList>
    </citation>
    <scope>NUCLEOTIDE SEQUENCE [LARGE SCALE GENOMIC DNA]</scope>
    <source>
        <strain evidence="3 4">K02</strain>
    </source>
</reference>
<dbReference type="EMBL" id="CP003422">
    <property type="protein sequence ID" value="AFH59569.2"/>
    <property type="molecule type" value="Genomic_DNA"/>
</dbReference>
<evidence type="ECO:0000259" key="2">
    <source>
        <dbReference type="PROSITE" id="PS51272"/>
    </source>
</evidence>
<feature type="compositionally biased region" description="Gly residues" evidence="1">
    <location>
        <begin position="300"/>
        <end position="313"/>
    </location>
</feature>
<name>I0BB22_9BACL</name>
<dbReference type="KEGG" id="pmw:B2K_02320"/>
<evidence type="ECO:0000256" key="1">
    <source>
        <dbReference type="SAM" id="MobiDB-lite"/>
    </source>
</evidence>
<dbReference type="InterPro" id="IPR051465">
    <property type="entry name" value="Cell_Envelope_Struct_Comp"/>
</dbReference>
<organism evidence="3 4">
    <name type="scientific">Paenibacillus mucilaginosus K02</name>
    <dbReference type="NCBI Taxonomy" id="997761"/>
    <lineage>
        <taxon>Bacteria</taxon>
        <taxon>Bacillati</taxon>
        <taxon>Bacillota</taxon>
        <taxon>Bacilli</taxon>
        <taxon>Bacillales</taxon>
        <taxon>Paenibacillaceae</taxon>
        <taxon>Paenibacillus</taxon>
    </lineage>
</organism>
<dbReference type="Pfam" id="PF20578">
    <property type="entry name" value="aBig_2"/>
    <property type="match status" value="1"/>
</dbReference>
<dbReference type="InterPro" id="IPR041498">
    <property type="entry name" value="Big_6"/>
</dbReference>
<dbReference type="InterPro" id="IPR001119">
    <property type="entry name" value="SLH_dom"/>
</dbReference>
<feature type="domain" description="SLH" evidence="2">
    <location>
        <begin position="75"/>
        <end position="138"/>
    </location>
</feature>
<feature type="region of interest" description="Disordered" evidence="1">
    <location>
        <begin position="276"/>
        <end position="321"/>
    </location>
</feature>
<protein>
    <recommendedName>
        <fullName evidence="2">SLH domain-containing protein</fullName>
    </recommendedName>
</protein>
<dbReference type="PROSITE" id="PS51272">
    <property type="entry name" value="SLH"/>
    <property type="match status" value="3"/>
</dbReference>
<dbReference type="PANTHER" id="PTHR43308">
    <property type="entry name" value="OUTER MEMBRANE PROTEIN ALPHA-RELATED"/>
    <property type="match status" value="1"/>
</dbReference>
<dbReference type="HOGENOM" id="CLU_235063_0_0_9"/>
<dbReference type="Pfam" id="PF17936">
    <property type="entry name" value="Big_6"/>
    <property type="match status" value="3"/>
</dbReference>
<feature type="domain" description="SLH" evidence="2">
    <location>
        <begin position="201"/>
        <end position="268"/>
    </location>
</feature>
<gene>
    <name evidence="3" type="ORF">B2K_02320</name>
</gene>
<dbReference type="Pfam" id="PF00395">
    <property type="entry name" value="SLH"/>
    <property type="match status" value="2"/>
</dbReference>
<dbReference type="Proteomes" id="UP000007392">
    <property type="component" value="Chromosome"/>
</dbReference>
<feature type="domain" description="SLH" evidence="2">
    <location>
        <begin position="139"/>
        <end position="199"/>
    </location>
</feature>
<proteinExistence type="predicted"/>
<sequence length="1954" mass="208985">MTNSTKSTQVDMAARMYRNFRQSSAMVSKTVVTCMLGTTLLTAALGAADSAYAALPAEGAALPLSGAVYGSGGQGAASPLTDLDGSYAKKEILALAEAGVVSGYEDGTFAPTQGMTRAEMAKIIAKAMGLAEDPSYAEKFTDIAADSWYKGYVGALLKAGITQGTSETAFSPDSSVTREELVVFFVRAFGLEKAAEAYDGPSVFTDQASISPWALPHVHLAYGMGFIGGVASSDGTLRFDPRVQAERQALARLAYEYIGKKQDYVAKAKELVAAGQQPGKDAPKAEDPAPVSTASAGGSAAAGGGGGGGGGGSSSSKKTERALEQALASLAIGFASGDSEQNVRNPIALPATVVYKENGSKDKTVPVSWTSSNQDIVGADGMVNRPAAGQPDVQVVLTASVQKGSSKASRNYELTVKALTSPVPDPDPQPDPDPKPDPQPTGLIRSISGVHTEETRAAEGLQLVEFQVELSKQVEEASEIPHTIMLGDDTFQVLVWQEGEQRQQIPISFLDVYNREGTSVIVRLHEENNVGPAVQYGQKYTVELRAGNGEVAGSKFFQIGLQPTEVKVEDHDETPGVDGRDFSVTWSPSAWEEAELQQVYILPVETELDRSKHRAVAEFRDRTSHSWTGSVNTADSAGQALALKEYAIVVVSSTADAESSEAVTFVPDGIITAQPAVETKVYNNGGELLGRGEPNTFVYLKDNRGRLVGDAKADGSGRFKILLPTFFMGEEGAVLTVSAKSAGKLESTGVSVPVVAGTKSVISGLQAQIYEDGGAIHIPREFRGSVRVSAGDGTVLAEEFIYDYEYSPFTIMLNQPWQTAKLNAGERIAVRVQEYRKSPSDPVYFEVKPLEGVTNKPVVTGTVYNALSRIELEVEDYSAAISLRRSNGSLLWHGFRGGYDSLSINGLLLIPGEHISLTADEFGKAESEPVILEVMTGERTKLDSVTGIVYEDGGTFTGSFSSDSEVTYRVKKWDGTFVTAVTNVSGPDTSSANFKGTYTVGEQVFVTARSKGQQASKELALIVQKGSDTKTAVPVVDNVYGTAYEVSGMAEPNAYVKVTRPDGTIFEGFASIHGYFYIPLNDALAVAGETLKVTADAPGKLESDIQEITVLNALQTPVPTVTVSVYNGVVSKLHVVSKPNAFVWVIDENGSQVAGNMADGNGISDIVLGEYPSGNKLYVKALYYGWEESAPYVVDRGVTTPSSKPSVTGVVYTDGYLLEGTAGPNSWTQLFSGGTSIGETISDQEGRFELGHNGNDWLYAGEVVQVTSQEPYRSVSPPVEFVVQPEQGKTEAPTVIGDVYENTNWLSVQTVRGALVILRDNEGKVISQNYADFEGRADLRFYPWIRQGNTFKLTSDAIGRTVSDAVVVNVIPPPPTTKPYAVTSAVYVDGGEVRGYTEAYAAVELKRTDGSVIARGSASYDGSFFLRTQPLQLANGEILALIAKAWDKSVSEAYSVTVQGIVYGKTAQPSVSGAVYETGGTLRIEAGPRQWVRVYSETQGKILQEWTGDYGLSRNIGLSNQRLGTKVYVYADAFGQTESEAVVYTVQPAPQTAMPSVTGSVYATSEYISVELSGYTPGETRIRIKRANGQQVTEARAGYSSVVNVYPWYSYNEGEVLYITAQDPYKKESDPFLVTVLAAPMTVTPSVYGSIYEDGGILTGITARYAEVRLYREDTFPIYITYADYWGNYRVELNTFTFTSGEELTLDAQASGFNSSYKISLEVFPVKGQTDQPSVYGTVYQNADGLGGNSLPYSKIVVSKEDGSSFNSYSWEYGHFWLYFPDNNWLTGVESLKITADTYGKLASEPLIVPVVSMKTPAPGVAVSVYGSTYTLSGYMHQLTILRISDGYGLDLTSVEVGSFTWDIPAYMIQGNRLMLTGQWNNYSVSDVVYLTLPYNSSAVGGNVYGGGSSVSGSVYGFSTGGSTASSTSSPAPADAAYQAFAAAAAVLPQRRAA</sequence>
<evidence type="ECO:0000313" key="3">
    <source>
        <dbReference type="EMBL" id="AFH59569.2"/>
    </source>
</evidence>
<dbReference type="PANTHER" id="PTHR43308:SF5">
    <property type="entry name" value="S-LAYER PROTEIN _ PEPTIDOGLYCAN ENDO-BETA-N-ACETYLGLUCOSAMINIDASE"/>
    <property type="match status" value="1"/>
</dbReference>
<evidence type="ECO:0000313" key="4">
    <source>
        <dbReference type="Proteomes" id="UP000007392"/>
    </source>
</evidence>
<dbReference type="InterPro" id="IPR046780">
    <property type="entry name" value="aBig_2"/>
</dbReference>